<keyword evidence="1 2" id="KW-0732">Signal</keyword>
<name>A0A8J6Y269_9BACT</name>
<dbReference type="Gene3D" id="3.40.30.10">
    <property type="entry name" value="Glutaredoxin"/>
    <property type="match status" value="1"/>
</dbReference>
<dbReference type="PROSITE" id="PS51257">
    <property type="entry name" value="PROKAR_LIPOPROTEIN"/>
    <property type="match status" value="1"/>
</dbReference>
<protein>
    <submittedName>
        <fullName evidence="3">Thioredoxin family protein</fullName>
    </submittedName>
</protein>
<dbReference type="PANTHER" id="PTHR15337:SF11">
    <property type="entry name" value="THIOREDOXIN DOMAIN-CONTAINING PROTEIN"/>
    <property type="match status" value="1"/>
</dbReference>
<evidence type="ECO:0000256" key="1">
    <source>
        <dbReference type="ARBA" id="ARBA00022729"/>
    </source>
</evidence>
<reference evidence="3 4" key="1">
    <citation type="submission" date="2020-08" db="EMBL/GenBank/DDBJ databases">
        <title>Acidobacteriota in marine sediments use diverse sulfur dissimilation pathways.</title>
        <authorList>
            <person name="Wasmund K."/>
        </authorList>
    </citation>
    <scope>NUCLEOTIDE SEQUENCE [LARGE SCALE GENOMIC DNA]</scope>
    <source>
        <strain evidence="3">MAG AM4</strain>
    </source>
</reference>
<feature type="signal peptide" evidence="2">
    <location>
        <begin position="1"/>
        <end position="27"/>
    </location>
</feature>
<evidence type="ECO:0000313" key="4">
    <source>
        <dbReference type="Proteomes" id="UP000648239"/>
    </source>
</evidence>
<dbReference type="Pfam" id="PF13899">
    <property type="entry name" value="Thioredoxin_7"/>
    <property type="match status" value="1"/>
</dbReference>
<dbReference type="Proteomes" id="UP000648239">
    <property type="component" value="Unassembled WGS sequence"/>
</dbReference>
<gene>
    <name evidence="3" type="ORF">IFK94_13330</name>
</gene>
<evidence type="ECO:0000256" key="2">
    <source>
        <dbReference type="SAM" id="SignalP"/>
    </source>
</evidence>
<sequence length="153" mass="17276">MRRILLVCTVLMAALILVSCSSGPEGAGYDPARDPAADLGVAIEEASASGRRILLEVGGEWCHWCHLLEEFFHTHDEHRKLLHDNYIVVKVNYSPENENEAFLSRFPPFKGYPHIMILDSDGTHLHSQDTGLLEKGQGYDPEAMKLFLEKWSR</sequence>
<dbReference type="PANTHER" id="PTHR15337">
    <property type="entry name" value="ANTERIOR GRADIENT PROTEIN-RELATED"/>
    <property type="match status" value="1"/>
</dbReference>
<organism evidence="3 4">
    <name type="scientific">Candidatus Polarisedimenticola svalbardensis</name>
    <dbReference type="NCBI Taxonomy" id="2886004"/>
    <lineage>
        <taxon>Bacteria</taxon>
        <taxon>Pseudomonadati</taxon>
        <taxon>Acidobacteriota</taxon>
        <taxon>Candidatus Polarisedimenticolia</taxon>
        <taxon>Candidatus Polarisedimenticolales</taxon>
        <taxon>Candidatus Polarisedimenticolaceae</taxon>
        <taxon>Candidatus Polarisedimenticola</taxon>
    </lineage>
</organism>
<proteinExistence type="predicted"/>
<dbReference type="EMBL" id="JACXWD010000059">
    <property type="protein sequence ID" value="MBD3869098.1"/>
    <property type="molecule type" value="Genomic_DNA"/>
</dbReference>
<dbReference type="AlphaFoldDB" id="A0A8J6Y269"/>
<accession>A0A8J6Y269</accession>
<dbReference type="SUPFAM" id="SSF52833">
    <property type="entry name" value="Thioredoxin-like"/>
    <property type="match status" value="1"/>
</dbReference>
<evidence type="ECO:0000313" key="3">
    <source>
        <dbReference type="EMBL" id="MBD3869098.1"/>
    </source>
</evidence>
<dbReference type="InterPro" id="IPR051099">
    <property type="entry name" value="AGR/TXD"/>
</dbReference>
<comment type="caution">
    <text evidence="3">The sequence shown here is derived from an EMBL/GenBank/DDBJ whole genome shotgun (WGS) entry which is preliminary data.</text>
</comment>
<dbReference type="InterPro" id="IPR036249">
    <property type="entry name" value="Thioredoxin-like_sf"/>
</dbReference>
<feature type="chain" id="PRO_5035255812" evidence="2">
    <location>
        <begin position="28"/>
        <end position="153"/>
    </location>
</feature>